<evidence type="ECO:0000313" key="1">
    <source>
        <dbReference type="EMBL" id="JAA86063.1"/>
    </source>
</evidence>
<name>S4PA89_9NEOP</name>
<feature type="non-terminal residue" evidence="1">
    <location>
        <position position="1"/>
    </location>
</feature>
<accession>S4PA89</accession>
<reference evidence="1" key="2">
    <citation type="submission" date="2013-05" db="EMBL/GenBank/DDBJ databases">
        <authorList>
            <person name="Carter J.-M."/>
            <person name="Baker S.C."/>
            <person name="Pink R."/>
            <person name="Carter D.R.F."/>
            <person name="Collins A."/>
            <person name="Tomlin J."/>
            <person name="Gibbs M."/>
            <person name="Breuker C.J."/>
        </authorList>
    </citation>
    <scope>NUCLEOTIDE SEQUENCE</scope>
    <source>
        <tissue evidence="1">Ovary</tissue>
    </source>
</reference>
<sequence length="74" mass="8579">AHYGTTVKKVSSSNAALKQETLFTLDTFHTEVICDIIYNKYDCTCADLSLMVLKMRMTSRVRQSTMSFCYVRRR</sequence>
<proteinExistence type="predicted"/>
<dbReference type="EMBL" id="GAIX01006497">
    <property type="protein sequence ID" value="JAA86063.1"/>
    <property type="molecule type" value="Transcribed_RNA"/>
</dbReference>
<dbReference type="AlphaFoldDB" id="S4PA89"/>
<protein>
    <submittedName>
        <fullName evidence="1">Uncharacterized protein</fullName>
    </submittedName>
</protein>
<organism evidence="1">
    <name type="scientific">Pararge aegeria</name>
    <name type="common">speckled wood butterfly</name>
    <dbReference type="NCBI Taxonomy" id="116150"/>
    <lineage>
        <taxon>Eukaryota</taxon>
        <taxon>Metazoa</taxon>
        <taxon>Ecdysozoa</taxon>
        <taxon>Arthropoda</taxon>
        <taxon>Hexapoda</taxon>
        <taxon>Insecta</taxon>
        <taxon>Pterygota</taxon>
        <taxon>Neoptera</taxon>
        <taxon>Endopterygota</taxon>
        <taxon>Lepidoptera</taxon>
        <taxon>Glossata</taxon>
        <taxon>Ditrysia</taxon>
        <taxon>Papilionoidea</taxon>
        <taxon>Nymphalidae</taxon>
        <taxon>Satyrinae</taxon>
        <taxon>Satyrini</taxon>
        <taxon>Parargina</taxon>
        <taxon>Pararge</taxon>
    </lineage>
</organism>
<reference evidence="1" key="1">
    <citation type="journal article" date="2013" name="BMC Genomics">
        <title>Unscrambling butterfly oogenesis.</title>
        <authorList>
            <person name="Carter J.M."/>
            <person name="Baker S.C."/>
            <person name="Pink R."/>
            <person name="Carter D.R."/>
            <person name="Collins A."/>
            <person name="Tomlin J."/>
            <person name="Gibbs M."/>
            <person name="Breuker C.J."/>
        </authorList>
    </citation>
    <scope>NUCLEOTIDE SEQUENCE</scope>
    <source>
        <tissue evidence="1">Ovary</tissue>
    </source>
</reference>